<dbReference type="GO" id="GO:0007219">
    <property type="term" value="P:Notch signaling pathway"/>
    <property type="evidence" value="ECO:0007669"/>
    <property type="project" value="UniProtKB-KW"/>
</dbReference>
<dbReference type="GO" id="GO:0046922">
    <property type="term" value="F:peptide-O-fucosyltransferase activity"/>
    <property type="evidence" value="ECO:0007669"/>
    <property type="project" value="UniProtKB-EC"/>
</dbReference>
<keyword evidence="17" id="KW-0732">Signal</keyword>
<dbReference type="Gene3D" id="3.40.50.11340">
    <property type="match status" value="1"/>
</dbReference>
<comment type="subcellular location">
    <subcellularLocation>
        <location evidence="1">Endoplasmic reticulum</location>
    </subcellularLocation>
</comment>
<dbReference type="CDD" id="cd11302">
    <property type="entry name" value="O-FucT-1"/>
    <property type="match status" value="1"/>
</dbReference>
<reference evidence="19" key="1">
    <citation type="submission" date="2025-08" db="UniProtKB">
        <authorList>
            <consortium name="RefSeq"/>
        </authorList>
    </citation>
    <scope>IDENTIFICATION</scope>
</reference>
<keyword evidence="12" id="KW-0294">Fucose metabolism</keyword>
<comment type="similarity">
    <text evidence="3">Belongs to the glycosyltransferase 65 family.</text>
</comment>
<dbReference type="Proteomes" id="UP000322000">
    <property type="component" value="Chromosome 15"/>
</dbReference>
<dbReference type="OrthoDB" id="10050276at2759"/>
<evidence type="ECO:0000256" key="14">
    <source>
        <dbReference type="ARBA" id="ARBA00033080"/>
    </source>
</evidence>
<keyword evidence="9" id="KW-0914">Notch signaling pathway</keyword>
<comment type="pathway">
    <text evidence="2">Protein modification; protein glycosylation.</text>
</comment>
<dbReference type="Pfam" id="PF10250">
    <property type="entry name" value="O-FucT"/>
    <property type="match status" value="1"/>
</dbReference>
<feature type="signal peptide" evidence="17">
    <location>
        <begin position="1"/>
        <end position="21"/>
    </location>
</feature>
<evidence type="ECO:0000256" key="8">
    <source>
        <dbReference type="ARBA" id="ARBA00022824"/>
    </source>
</evidence>
<keyword evidence="18" id="KW-1185">Reference proteome</keyword>
<evidence type="ECO:0000256" key="9">
    <source>
        <dbReference type="ARBA" id="ARBA00022976"/>
    </source>
</evidence>
<dbReference type="Gene3D" id="3.40.50.11350">
    <property type="match status" value="1"/>
</dbReference>
<dbReference type="AlphaFoldDB" id="A0A7E5WDC6"/>
<evidence type="ECO:0000256" key="4">
    <source>
        <dbReference type="ARBA" id="ARBA00012196"/>
    </source>
</evidence>
<evidence type="ECO:0000313" key="18">
    <source>
        <dbReference type="Proteomes" id="UP000322000"/>
    </source>
</evidence>
<evidence type="ECO:0000256" key="5">
    <source>
        <dbReference type="ARBA" id="ARBA00021745"/>
    </source>
</evidence>
<keyword evidence="8" id="KW-0256">Endoplasmic reticulum</keyword>
<evidence type="ECO:0000256" key="16">
    <source>
        <dbReference type="ARBA" id="ARBA00048647"/>
    </source>
</evidence>
<evidence type="ECO:0000256" key="10">
    <source>
        <dbReference type="ARBA" id="ARBA00023157"/>
    </source>
</evidence>
<feature type="chain" id="PRO_5028869051" description="GDP-fucose protein O-fucosyltransferase 1" evidence="17">
    <location>
        <begin position="22"/>
        <end position="380"/>
    </location>
</feature>
<evidence type="ECO:0000256" key="17">
    <source>
        <dbReference type="SAM" id="SignalP"/>
    </source>
</evidence>
<dbReference type="RefSeq" id="XP_026738432.1">
    <property type="nucleotide sequence ID" value="XM_026882631.1"/>
</dbReference>
<comment type="catalytic activity">
    <reaction evidence="15">
        <text>L-threonyl-[protein] + GDP-beta-L-fucose = 3-O-(alpha-L-fucosyl)-L-threonyl-[protein] + GDP + H(+)</text>
        <dbReference type="Rhea" id="RHEA:70491"/>
        <dbReference type="Rhea" id="RHEA-COMP:11060"/>
        <dbReference type="Rhea" id="RHEA-COMP:17915"/>
        <dbReference type="ChEBI" id="CHEBI:15378"/>
        <dbReference type="ChEBI" id="CHEBI:30013"/>
        <dbReference type="ChEBI" id="CHEBI:57273"/>
        <dbReference type="ChEBI" id="CHEBI:58189"/>
        <dbReference type="ChEBI" id="CHEBI:189631"/>
        <dbReference type="EC" id="2.4.1.221"/>
    </reaction>
    <physiologicalReaction direction="left-to-right" evidence="15">
        <dbReference type="Rhea" id="RHEA:70492"/>
    </physiologicalReaction>
</comment>
<proteinExistence type="inferred from homology"/>
<evidence type="ECO:0000256" key="1">
    <source>
        <dbReference type="ARBA" id="ARBA00004240"/>
    </source>
</evidence>
<evidence type="ECO:0000256" key="7">
    <source>
        <dbReference type="ARBA" id="ARBA00022679"/>
    </source>
</evidence>
<keyword evidence="6" id="KW-0328">Glycosyltransferase</keyword>
<dbReference type="EC" id="2.4.1.221" evidence="4"/>
<dbReference type="FunCoup" id="A0A7E5WDC6">
    <property type="interactions" value="1039"/>
</dbReference>
<dbReference type="GO" id="GO:0005783">
    <property type="term" value="C:endoplasmic reticulum"/>
    <property type="evidence" value="ECO:0007669"/>
    <property type="project" value="UniProtKB-SubCell"/>
</dbReference>
<evidence type="ECO:0000256" key="2">
    <source>
        <dbReference type="ARBA" id="ARBA00004922"/>
    </source>
</evidence>
<sequence>MISVVHCFLLLFLFTLENAACSESKGFIVYCPCMGRFGNQADHFLGALAFSQGLNRTLVLPPWVEYRYGEPRSVQVPFKTYFNVENLALTHNVVTMEHFMTNIAPSVWPNSRRISFCYTQRMGEEKSSCNAKSGNPFGPFWDTFNIDFVDSEFYGPLNYDVYNKEMMDKWKQKYSNEQWPVLAFTGAPASFPVQKENVHLQKYLKWSDDIANKTRLFIKKNMSGGGFLGIHLRNGQDWVKACQHVRDSTMLFAAPQCVGYKNERGPLTLSMCLPQPADIIKQVKRALKKLENIKYIFVASDSNHMIDDLNKALQHAEVSVIRLQPMNPHLDLAILGQANYFIGNCVSSYSAFVKRERDSKGLPSEFWSFPHRKKSKHEEL</sequence>
<dbReference type="GeneID" id="113501472"/>
<dbReference type="InterPro" id="IPR019378">
    <property type="entry name" value="GDP-Fuc_O-FucTrfase"/>
</dbReference>
<evidence type="ECO:0000256" key="13">
    <source>
        <dbReference type="ARBA" id="ARBA00023277"/>
    </source>
</evidence>
<evidence type="ECO:0000256" key="12">
    <source>
        <dbReference type="ARBA" id="ARBA00023253"/>
    </source>
</evidence>
<evidence type="ECO:0000256" key="11">
    <source>
        <dbReference type="ARBA" id="ARBA00023180"/>
    </source>
</evidence>
<dbReference type="CTD" id="23509"/>
<protein>
    <recommendedName>
        <fullName evidence="5">GDP-fucose protein O-fucosyltransferase 1</fullName>
        <ecNumber evidence="4">2.4.1.221</ecNumber>
    </recommendedName>
    <alternativeName>
        <fullName evidence="14">Peptide-O-fucosyltransferase 1</fullName>
    </alternativeName>
</protein>
<dbReference type="UniPathway" id="UPA00378"/>
<name>A0A7E5WDC6_TRINI</name>
<evidence type="ECO:0000256" key="6">
    <source>
        <dbReference type="ARBA" id="ARBA00022676"/>
    </source>
</evidence>
<dbReference type="KEGG" id="tnl:113501472"/>
<keyword evidence="10" id="KW-1015">Disulfide bond</keyword>
<accession>A0A7E5WDC6</accession>
<evidence type="ECO:0000313" key="19">
    <source>
        <dbReference type="RefSeq" id="XP_026738432.1"/>
    </source>
</evidence>
<gene>
    <name evidence="19" type="primary">LOC113501472</name>
</gene>
<comment type="catalytic activity">
    <reaction evidence="16">
        <text>L-seryl-[protein] + GDP-beta-L-fucose = 3-O-(alpha-L-fucosyl)-L-seryl-[protein] + GDP + H(+)</text>
        <dbReference type="Rhea" id="RHEA:63644"/>
        <dbReference type="Rhea" id="RHEA-COMP:9863"/>
        <dbReference type="Rhea" id="RHEA-COMP:17914"/>
        <dbReference type="ChEBI" id="CHEBI:15378"/>
        <dbReference type="ChEBI" id="CHEBI:29999"/>
        <dbReference type="ChEBI" id="CHEBI:57273"/>
        <dbReference type="ChEBI" id="CHEBI:58189"/>
        <dbReference type="ChEBI" id="CHEBI:189632"/>
        <dbReference type="EC" id="2.4.1.221"/>
    </reaction>
    <physiologicalReaction direction="left-to-right" evidence="16">
        <dbReference type="Rhea" id="RHEA:63645"/>
    </physiologicalReaction>
</comment>
<dbReference type="GO" id="GO:0006004">
    <property type="term" value="P:fucose metabolic process"/>
    <property type="evidence" value="ECO:0007669"/>
    <property type="project" value="UniProtKB-KW"/>
</dbReference>
<dbReference type="InterPro" id="IPR039922">
    <property type="entry name" value="POFUT1"/>
</dbReference>
<dbReference type="InParanoid" id="A0A7E5WDC6"/>
<evidence type="ECO:0000256" key="15">
    <source>
        <dbReference type="ARBA" id="ARBA00047273"/>
    </source>
</evidence>
<dbReference type="PANTHER" id="PTHR21420:SF10">
    <property type="entry name" value="GDP-FUCOSE PROTEIN O-FUCOSYLTRANSFERASE 1"/>
    <property type="match status" value="1"/>
</dbReference>
<keyword evidence="7" id="KW-0808">Transferase</keyword>
<keyword evidence="13" id="KW-0119">Carbohydrate metabolism</keyword>
<organism evidence="18 19">
    <name type="scientific">Trichoplusia ni</name>
    <name type="common">Cabbage looper</name>
    <dbReference type="NCBI Taxonomy" id="7111"/>
    <lineage>
        <taxon>Eukaryota</taxon>
        <taxon>Metazoa</taxon>
        <taxon>Ecdysozoa</taxon>
        <taxon>Arthropoda</taxon>
        <taxon>Hexapoda</taxon>
        <taxon>Insecta</taxon>
        <taxon>Pterygota</taxon>
        <taxon>Neoptera</taxon>
        <taxon>Endopterygota</taxon>
        <taxon>Lepidoptera</taxon>
        <taxon>Glossata</taxon>
        <taxon>Ditrysia</taxon>
        <taxon>Noctuoidea</taxon>
        <taxon>Noctuidae</taxon>
        <taxon>Plusiinae</taxon>
        <taxon>Trichoplusia</taxon>
    </lineage>
</organism>
<dbReference type="PANTHER" id="PTHR21420">
    <property type="entry name" value="GDP-FUCOSE PROTEIN O-FUCOSYLTRANSFERASE 1"/>
    <property type="match status" value="1"/>
</dbReference>
<keyword evidence="11" id="KW-0325">Glycoprotein</keyword>
<evidence type="ECO:0000256" key="3">
    <source>
        <dbReference type="ARBA" id="ARBA00010626"/>
    </source>
</evidence>